<evidence type="ECO:0000256" key="1">
    <source>
        <dbReference type="SAM" id="MobiDB-lite"/>
    </source>
</evidence>
<evidence type="ECO:0000259" key="2">
    <source>
        <dbReference type="Pfam" id="PF01814"/>
    </source>
</evidence>
<feature type="domain" description="Hemerythrin-like" evidence="2">
    <location>
        <begin position="30"/>
        <end position="146"/>
    </location>
</feature>
<comment type="caution">
    <text evidence="3">The sequence shown here is derived from an EMBL/GenBank/DDBJ whole genome shotgun (WGS) entry which is preliminary data.</text>
</comment>
<dbReference type="PANTHER" id="PTHR35585:SF1">
    <property type="entry name" value="HHE DOMAIN PROTEIN (AFU_ORTHOLOGUE AFUA_4G00730)"/>
    <property type="match status" value="1"/>
</dbReference>
<dbReference type="EMBL" id="SMKE01000787">
    <property type="protein sequence ID" value="TDB85206.1"/>
    <property type="molecule type" value="Genomic_DNA"/>
</dbReference>
<proteinExistence type="predicted"/>
<feature type="region of interest" description="Disordered" evidence="1">
    <location>
        <begin position="1"/>
        <end position="20"/>
    </location>
</feature>
<dbReference type="CDD" id="cd12108">
    <property type="entry name" value="Hr-like"/>
    <property type="match status" value="1"/>
</dbReference>
<evidence type="ECO:0000313" key="4">
    <source>
        <dbReference type="Proteomes" id="UP000295626"/>
    </source>
</evidence>
<organism evidence="3 4">
    <name type="scientific">Micromonospora fluostatini</name>
    <dbReference type="NCBI Taxonomy" id="1629071"/>
    <lineage>
        <taxon>Bacteria</taxon>
        <taxon>Bacillati</taxon>
        <taxon>Actinomycetota</taxon>
        <taxon>Actinomycetes</taxon>
        <taxon>Micromonosporales</taxon>
        <taxon>Micromonosporaceae</taxon>
        <taxon>Micromonospora</taxon>
    </lineage>
</organism>
<gene>
    <name evidence="3" type="ORF">E1091_17000</name>
</gene>
<feature type="compositionally biased region" description="Low complexity" evidence="1">
    <location>
        <begin position="10"/>
        <end position="20"/>
    </location>
</feature>
<dbReference type="Proteomes" id="UP000295626">
    <property type="component" value="Unassembled WGS sequence"/>
</dbReference>
<dbReference type="Pfam" id="PF01814">
    <property type="entry name" value="Hemerythrin"/>
    <property type="match status" value="1"/>
</dbReference>
<reference evidence="3 4" key="1">
    <citation type="submission" date="2019-02" db="EMBL/GenBank/DDBJ databases">
        <title>Draft genome sequences of novel Actinobacteria.</title>
        <authorList>
            <person name="Sahin N."/>
            <person name="Ay H."/>
            <person name="Saygin H."/>
        </authorList>
    </citation>
    <scope>NUCLEOTIDE SEQUENCE [LARGE SCALE GENOMIC DNA]</scope>
    <source>
        <strain evidence="3 4">JCM 30529</strain>
    </source>
</reference>
<keyword evidence="4" id="KW-1185">Reference proteome</keyword>
<dbReference type="PANTHER" id="PTHR35585">
    <property type="entry name" value="HHE DOMAIN PROTEIN (AFU_ORTHOLOGUE AFUA_4G00730)"/>
    <property type="match status" value="1"/>
</dbReference>
<protein>
    <submittedName>
        <fullName evidence="3">Hemerythrin domain-containing protein</fullName>
    </submittedName>
</protein>
<evidence type="ECO:0000313" key="3">
    <source>
        <dbReference type="EMBL" id="TDB85206.1"/>
    </source>
</evidence>
<accession>A0ABY2DD66</accession>
<name>A0ABY2DD66_9ACTN</name>
<dbReference type="Gene3D" id="1.20.120.520">
    <property type="entry name" value="nmb1532 protein domain like"/>
    <property type="match status" value="1"/>
</dbReference>
<dbReference type="InterPro" id="IPR012312">
    <property type="entry name" value="Hemerythrin-like"/>
</dbReference>
<sequence>MESPARGRRTGPTPTGEGVTTVTAGVKQDVLDLLTEQHMQIKALFGQIARAEGTRKRDLFQDLVRLLAVHESAEEIVVHPSARRRIDRGDTVTETLRHEEDEAKHELAALYDLGTDHPDFDQRLARLADAVVAHATREETEEFPALRGSLTAAELGRMAGALRAAEATAPTRPHPHTGESARANLVAGPPLAVFDRIRDAVREWRESRRDGE</sequence>